<evidence type="ECO:0000259" key="1">
    <source>
        <dbReference type="Pfam" id="PF14616"/>
    </source>
</evidence>
<dbReference type="OrthoDB" id="3981139at2759"/>
<protein>
    <submittedName>
        <fullName evidence="2">Protein M8</fullName>
    </submittedName>
</protein>
<dbReference type="EMBL" id="CP048984">
    <property type="protein sequence ID" value="QID78079.1"/>
    <property type="molecule type" value="Genomic_DNA"/>
</dbReference>
<sequence length="354" mass="41774">MDYGYFFPAQRIEETNGVDFWIDSNAEFTQSKRPDSSTSTLSRVLTDTTNVSNNSGSLKRKTIKNKIFPQRKIFNDSEYFDFGKANTDCKHVFKSISKQLIFLPRCFQHHSIRGWMKDRYSEFGYKIKRNQNCPPSACVQALYSTSRSNTEESNPNSLDSLIIYKYMRYSEKKKELMCRFCQGNNWILAENYLKHLFFAHGILSEFKPHTLYHFESKLLKIQGKLNFKIQVLKEPEFSKKILNSLTVSIIPSPLAYYTQTLNGGFRRIHVKCPHCENWIRLGWCEYDEIIRDSFQDFESLRNLNADYNGMSYIQTRNREDIEGIYENYFTHYIQCDLATFRTKCLYVQVITKSN</sequence>
<feature type="domain" description="Transcription regulator Rua1 C-terminal" evidence="1">
    <location>
        <begin position="164"/>
        <end position="283"/>
    </location>
</feature>
<organism evidence="2 3">
    <name type="scientific">Saccharomyces pastorianus</name>
    <name type="common">Lager yeast</name>
    <name type="synonym">Saccharomyces cerevisiae x Saccharomyces eubayanus</name>
    <dbReference type="NCBI Taxonomy" id="27292"/>
    <lineage>
        <taxon>Eukaryota</taxon>
        <taxon>Fungi</taxon>
        <taxon>Dikarya</taxon>
        <taxon>Ascomycota</taxon>
        <taxon>Saccharomycotina</taxon>
        <taxon>Saccharomycetes</taxon>
        <taxon>Saccharomycetales</taxon>
        <taxon>Saccharomycetaceae</taxon>
        <taxon>Saccharomyces</taxon>
    </lineage>
</organism>
<reference evidence="2 3" key="1">
    <citation type="journal article" date="2019" name="BMC Genomics">
        <title>Chromosome level assembly and comparative genome analysis confirm lager-brewing yeasts originated from a single hybridization.</title>
        <authorList>
            <person name="Salazar A.N."/>
            <person name="Gorter de Vries A.R."/>
            <person name="van den Broek M."/>
            <person name="Brouwers N."/>
            <person name="de la Torre Cortes P."/>
            <person name="Kuijpers N.G.A."/>
            <person name="Daran J.G."/>
            <person name="Abeel T."/>
        </authorList>
    </citation>
    <scope>NUCLEOTIDE SEQUENCE [LARGE SCALE GENOMIC DNA]</scope>
    <source>
        <strain evidence="2 3">CBS 1483</strain>
    </source>
</reference>
<gene>
    <name evidence="2" type="primary">ECM8_1</name>
    <name evidence="2" type="ORF">GRS66_000280</name>
</gene>
<dbReference type="InterPro" id="IPR028012">
    <property type="entry name" value="Rua1_C"/>
</dbReference>
<dbReference type="Pfam" id="PF14616">
    <property type="entry name" value="Rua1_C"/>
    <property type="match status" value="1"/>
</dbReference>
<dbReference type="Proteomes" id="UP000501346">
    <property type="component" value="Chromosome ScII"/>
</dbReference>
<dbReference type="AlphaFoldDB" id="A0A6C1DME5"/>
<evidence type="ECO:0000313" key="3">
    <source>
        <dbReference type="Proteomes" id="UP000501346"/>
    </source>
</evidence>
<evidence type="ECO:0000313" key="2">
    <source>
        <dbReference type="EMBL" id="QID78079.1"/>
    </source>
</evidence>
<proteinExistence type="predicted"/>
<keyword evidence="3" id="KW-1185">Reference proteome</keyword>
<name>A0A6C1DME5_SACPS</name>
<accession>A0A6C1DME5</accession>